<feature type="domain" description="Aldehyde dehydrogenase" evidence="10">
    <location>
        <begin position="40"/>
        <end position="491"/>
    </location>
</feature>
<feature type="active site" evidence="7">
    <location>
        <position position="274"/>
    </location>
</feature>
<keyword evidence="12" id="KW-1185">Reference proteome</keyword>
<dbReference type="SUPFAM" id="SSF53720">
    <property type="entry name" value="ALDH-like"/>
    <property type="match status" value="1"/>
</dbReference>
<evidence type="ECO:0000256" key="2">
    <source>
        <dbReference type="ARBA" id="ARBA00012884"/>
    </source>
</evidence>
<comment type="similarity">
    <text evidence="8">Belongs to the aldehyde dehydrogenase family.</text>
</comment>
<sequence length="519" mass="54406">MPTFGNRPPDRGFTNPKARPLPESTRREEPLSDLFIEGNWIAGEGPPLNRTSPADESTVWSGRQASGDQARTAIQSAAGASADWAACSLADRIAVVRRFGEQLASRRDEFAHCISQQVGKPVWEAATEVATSIAKVEVSIAAIDDRTPVTQQDLDGFRAVGRYRPVGVMLVLGPFNFPLHLPGGQIIPALLAGNTVVFKPSELAPAVGQMLVQAWQAAGLPTGVINLLQGDAKVAAAAIDHPKTGGVLFTGSRTAGAAIHRQLAGRPEVQLALEMGGNNPLVVADAQPMAAAIDLVIQSAFLSAGQRCTCARRLIVVESPENREFVKRLAAAIPRIRCGLPDADPPPFCGPLISPAAAEKVLAIQAALCQQGGLPLVAASRDSVCRALVSPGLIDVTAADVDDEECFGPLLQLQWVDDFDAAIAAANATRFGLAAGLVGGSADDFARFRHEVRAGVINWNRQTTGASGRLAFGGIGESGNHRPAGYFAADFCSDPVASLESDRLAPPASLLPGLEDTQP</sequence>
<gene>
    <name evidence="11" type="primary">astD</name>
    <name evidence="11" type="ORF">Mal33_12740</name>
</gene>
<evidence type="ECO:0000256" key="6">
    <source>
        <dbReference type="ARBA" id="ARBA00048142"/>
    </source>
</evidence>
<dbReference type="EMBL" id="CP036318">
    <property type="protein sequence ID" value="QDV55304.1"/>
    <property type="molecule type" value="Genomic_DNA"/>
</dbReference>
<dbReference type="PANTHER" id="PTHR42862">
    <property type="entry name" value="DELTA-1-PYRROLINE-5-CARBOXYLATE DEHYDROGENASE 1, ISOFORM A-RELATED"/>
    <property type="match status" value="1"/>
</dbReference>
<evidence type="ECO:0000256" key="8">
    <source>
        <dbReference type="RuleBase" id="RU003345"/>
    </source>
</evidence>
<dbReference type="Gene3D" id="3.40.309.10">
    <property type="entry name" value="Aldehyde Dehydrogenase, Chain A, domain 2"/>
    <property type="match status" value="1"/>
</dbReference>
<dbReference type="FunFam" id="3.40.605.10:FF:000010">
    <property type="entry name" value="N-succinylglutamate 5-semialdehyde dehydrogenase"/>
    <property type="match status" value="1"/>
</dbReference>
<keyword evidence="3" id="KW-0056">Arginine metabolism</keyword>
<comment type="catalytic activity">
    <reaction evidence="6">
        <text>L-glutamate 5-semialdehyde + NAD(+) + H2O = L-glutamate + NADH + 2 H(+)</text>
        <dbReference type="Rhea" id="RHEA:30235"/>
        <dbReference type="ChEBI" id="CHEBI:15377"/>
        <dbReference type="ChEBI" id="CHEBI:15378"/>
        <dbReference type="ChEBI" id="CHEBI:29985"/>
        <dbReference type="ChEBI" id="CHEBI:57540"/>
        <dbReference type="ChEBI" id="CHEBI:57945"/>
        <dbReference type="ChEBI" id="CHEBI:58066"/>
        <dbReference type="EC" id="1.2.1.88"/>
    </reaction>
</comment>
<evidence type="ECO:0000313" key="11">
    <source>
        <dbReference type="EMBL" id="QDV55304.1"/>
    </source>
</evidence>
<keyword evidence="5" id="KW-0520">NAD</keyword>
<dbReference type="Proteomes" id="UP000316770">
    <property type="component" value="Chromosome"/>
</dbReference>
<protein>
    <recommendedName>
        <fullName evidence="2">L-glutamate gamma-semialdehyde dehydrogenase</fullName>
        <ecNumber evidence="2">1.2.1.88</ecNumber>
    </recommendedName>
</protein>
<dbReference type="InterPro" id="IPR016162">
    <property type="entry name" value="Ald_DH_N"/>
</dbReference>
<dbReference type="Pfam" id="PF00171">
    <property type="entry name" value="Aldedh"/>
    <property type="match status" value="1"/>
</dbReference>
<dbReference type="AlphaFoldDB" id="A0A518IQE8"/>
<name>A0A518IQE8_9BACT</name>
<dbReference type="Gene3D" id="3.40.605.10">
    <property type="entry name" value="Aldehyde Dehydrogenase, Chain A, domain 1"/>
    <property type="match status" value="1"/>
</dbReference>
<dbReference type="NCBIfam" id="TIGR03240">
    <property type="entry name" value="arg_catab_astD"/>
    <property type="match status" value="1"/>
</dbReference>
<dbReference type="EC" id="1.2.1.88" evidence="2"/>
<dbReference type="PROSITE" id="PS00687">
    <property type="entry name" value="ALDEHYDE_DEHYDR_GLU"/>
    <property type="match status" value="1"/>
</dbReference>
<dbReference type="GO" id="GO:0006527">
    <property type="term" value="P:L-arginine catabolic process"/>
    <property type="evidence" value="ECO:0007669"/>
    <property type="project" value="InterPro"/>
</dbReference>
<dbReference type="InterPro" id="IPR015590">
    <property type="entry name" value="Aldehyde_DH_dom"/>
</dbReference>
<keyword evidence="4 8" id="KW-0560">Oxidoreductase</keyword>
<evidence type="ECO:0000256" key="5">
    <source>
        <dbReference type="ARBA" id="ARBA00023027"/>
    </source>
</evidence>
<proteinExistence type="inferred from homology"/>
<evidence type="ECO:0000256" key="3">
    <source>
        <dbReference type="ARBA" id="ARBA00022503"/>
    </source>
</evidence>
<accession>A0A518IQE8</accession>
<evidence type="ECO:0000313" key="12">
    <source>
        <dbReference type="Proteomes" id="UP000316770"/>
    </source>
</evidence>
<dbReference type="InterPro" id="IPR016163">
    <property type="entry name" value="Ald_DH_C"/>
</dbReference>
<evidence type="ECO:0000259" key="10">
    <source>
        <dbReference type="Pfam" id="PF00171"/>
    </source>
</evidence>
<evidence type="ECO:0000256" key="4">
    <source>
        <dbReference type="ARBA" id="ARBA00023002"/>
    </source>
</evidence>
<dbReference type="GO" id="GO:0043824">
    <property type="term" value="F:succinylglutamate-semialdehyde dehydrogenase activity"/>
    <property type="evidence" value="ECO:0007669"/>
    <property type="project" value="InterPro"/>
</dbReference>
<dbReference type="GO" id="GO:0009898">
    <property type="term" value="C:cytoplasmic side of plasma membrane"/>
    <property type="evidence" value="ECO:0007669"/>
    <property type="project" value="TreeGrafter"/>
</dbReference>
<reference evidence="11 12" key="1">
    <citation type="submission" date="2019-02" db="EMBL/GenBank/DDBJ databases">
        <title>Deep-cultivation of Planctomycetes and their phenomic and genomic characterization uncovers novel biology.</title>
        <authorList>
            <person name="Wiegand S."/>
            <person name="Jogler M."/>
            <person name="Boedeker C."/>
            <person name="Pinto D."/>
            <person name="Vollmers J."/>
            <person name="Rivas-Marin E."/>
            <person name="Kohn T."/>
            <person name="Peeters S.H."/>
            <person name="Heuer A."/>
            <person name="Rast P."/>
            <person name="Oberbeckmann S."/>
            <person name="Bunk B."/>
            <person name="Jeske O."/>
            <person name="Meyerdierks A."/>
            <person name="Storesund J.E."/>
            <person name="Kallscheuer N."/>
            <person name="Luecker S."/>
            <person name="Lage O.M."/>
            <person name="Pohl T."/>
            <person name="Merkel B.J."/>
            <person name="Hornburger P."/>
            <person name="Mueller R.-W."/>
            <person name="Bruemmer F."/>
            <person name="Labrenz M."/>
            <person name="Spormann A.M."/>
            <person name="Op den Camp H."/>
            <person name="Overmann J."/>
            <person name="Amann R."/>
            <person name="Jetten M.S.M."/>
            <person name="Mascher T."/>
            <person name="Medema M.H."/>
            <person name="Devos D.P."/>
            <person name="Kaster A.-K."/>
            <person name="Ovreas L."/>
            <person name="Rohde M."/>
            <person name="Galperin M.Y."/>
            <person name="Jogler C."/>
        </authorList>
    </citation>
    <scope>NUCLEOTIDE SEQUENCE [LARGE SCALE GENOMIC DNA]</scope>
    <source>
        <strain evidence="11 12">Mal33</strain>
    </source>
</reference>
<feature type="region of interest" description="Disordered" evidence="9">
    <location>
        <begin position="1"/>
        <end position="66"/>
    </location>
</feature>
<comment type="pathway">
    <text evidence="1">Amino-acid degradation; L-proline degradation into L-glutamate; L-glutamate from L-proline: step 2/2.</text>
</comment>
<evidence type="ECO:0000256" key="1">
    <source>
        <dbReference type="ARBA" id="ARBA00004786"/>
    </source>
</evidence>
<dbReference type="PROSITE" id="PS00070">
    <property type="entry name" value="ALDEHYDE_DEHYDR_CYS"/>
    <property type="match status" value="1"/>
</dbReference>
<dbReference type="CDD" id="cd07095">
    <property type="entry name" value="ALDH_SGSD_AstD"/>
    <property type="match status" value="1"/>
</dbReference>
<evidence type="ECO:0000256" key="9">
    <source>
        <dbReference type="SAM" id="MobiDB-lite"/>
    </source>
</evidence>
<dbReference type="NCBIfam" id="NF006992">
    <property type="entry name" value="PRK09457.1"/>
    <property type="match status" value="1"/>
</dbReference>
<feature type="compositionally biased region" description="Polar residues" evidence="9">
    <location>
        <begin position="49"/>
        <end position="66"/>
    </location>
</feature>
<organism evidence="11 12">
    <name type="scientific">Rosistilla oblonga</name>
    <dbReference type="NCBI Taxonomy" id="2527990"/>
    <lineage>
        <taxon>Bacteria</taxon>
        <taxon>Pseudomonadati</taxon>
        <taxon>Planctomycetota</taxon>
        <taxon>Planctomycetia</taxon>
        <taxon>Pirellulales</taxon>
        <taxon>Pirellulaceae</taxon>
        <taxon>Rosistilla</taxon>
    </lineage>
</organism>
<dbReference type="GO" id="GO:0010133">
    <property type="term" value="P:L-proline catabolic process to L-glutamate"/>
    <property type="evidence" value="ECO:0007669"/>
    <property type="project" value="TreeGrafter"/>
</dbReference>
<dbReference type="GO" id="GO:0003842">
    <property type="term" value="F:L-glutamate gamma-semialdehyde dehydrogenase activity"/>
    <property type="evidence" value="ECO:0007669"/>
    <property type="project" value="UniProtKB-EC"/>
</dbReference>
<dbReference type="InterPro" id="IPR016161">
    <property type="entry name" value="Ald_DH/histidinol_DH"/>
</dbReference>
<dbReference type="InterPro" id="IPR050485">
    <property type="entry name" value="Proline_metab_enzyme"/>
</dbReference>
<evidence type="ECO:0000256" key="7">
    <source>
        <dbReference type="PROSITE-ProRule" id="PRU10007"/>
    </source>
</evidence>
<dbReference type="InterPro" id="IPR017649">
    <property type="entry name" value="SuccinylGlu_semiald_DH_AstD"/>
</dbReference>
<dbReference type="InterPro" id="IPR016160">
    <property type="entry name" value="Ald_DH_CS_CYS"/>
</dbReference>
<dbReference type="PANTHER" id="PTHR42862:SF1">
    <property type="entry name" value="DELTA-1-PYRROLINE-5-CARBOXYLATE DEHYDROGENASE 2, ISOFORM A-RELATED"/>
    <property type="match status" value="1"/>
</dbReference>
<dbReference type="InterPro" id="IPR029510">
    <property type="entry name" value="Ald_DH_CS_GLU"/>
</dbReference>